<keyword evidence="2" id="KW-1185">Reference proteome</keyword>
<gene>
    <name evidence="1" type="ORF">Glove_261g13</name>
</gene>
<sequence length="370" mass="44687">MWNLVEKLLMAFDTKDYNHFNQTYDLFHISNPKEIHVEGIRRLKECYEQGLCRINLIYTQEILKTPENKRKYKKRFRNTDERNDLSRKRIRRIQSKEAIEILAPMVSRSLPPTKEEVQQYLIALEENIPASDIWDESRNITHQISQINWLHHPTFIRTGNIYFQKKIMHLNSMIRELNLLTLFITLSMAEESWTHLHPEISRRKSYNHFFEHIEFQNRGAAHTHGVFWTNKTIEEMINENTIRSDIPNPQIEPELYQLVMNYQIPTCNEKCGGPALSGEKCRKSFPRQFAPYTYYDRTSLRYTYRCTNHHDKWVVPYHVLTLLIWKAYMNIQYVTNKGNNYREYVQGRRFLFFKIQHNNLQDSTQQFRMQ</sequence>
<comment type="caution">
    <text evidence="1">The sequence shown here is derived from an EMBL/GenBank/DDBJ whole genome shotgun (WGS) entry which is preliminary data.</text>
</comment>
<evidence type="ECO:0008006" key="3">
    <source>
        <dbReference type="Google" id="ProtNLM"/>
    </source>
</evidence>
<evidence type="ECO:0000313" key="2">
    <source>
        <dbReference type="Proteomes" id="UP000266861"/>
    </source>
</evidence>
<dbReference type="Proteomes" id="UP000266861">
    <property type="component" value="Unassembled WGS sequence"/>
</dbReference>
<dbReference type="OrthoDB" id="2445660at2759"/>
<accession>A0A397ICX8</accession>
<protein>
    <recommendedName>
        <fullName evidence="3">Helitron helicase-like domain-containing protein</fullName>
    </recommendedName>
</protein>
<evidence type="ECO:0000313" key="1">
    <source>
        <dbReference type="EMBL" id="RHZ71204.1"/>
    </source>
</evidence>
<proteinExistence type="predicted"/>
<dbReference type="EMBL" id="PQFF01000239">
    <property type="protein sequence ID" value="RHZ71204.1"/>
    <property type="molecule type" value="Genomic_DNA"/>
</dbReference>
<dbReference type="AlphaFoldDB" id="A0A397ICX8"/>
<reference evidence="1 2" key="1">
    <citation type="submission" date="2018-08" db="EMBL/GenBank/DDBJ databases">
        <title>Genome and evolution of the arbuscular mycorrhizal fungus Diversispora epigaea (formerly Glomus versiforme) and its bacterial endosymbionts.</title>
        <authorList>
            <person name="Sun X."/>
            <person name="Fei Z."/>
            <person name="Harrison M."/>
        </authorList>
    </citation>
    <scope>NUCLEOTIDE SEQUENCE [LARGE SCALE GENOMIC DNA]</scope>
    <source>
        <strain evidence="1 2">IT104</strain>
    </source>
</reference>
<name>A0A397ICX8_9GLOM</name>
<dbReference type="STRING" id="1348612.A0A397ICX8"/>
<organism evidence="1 2">
    <name type="scientific">Diversispora epigaea</name>
    <dbReference type="NCBI Taxonomy" id="1348612"/>
    <lineage>
        <taxon>Eukaryota</taxon>
        <taxon>Fungi</taxon>
        <taxon>Fungi incertae sedis</taxon>
        <taxon>Mucoromycota</taxon>
        <taxon>Glomeromycotina</taxon>
        <taxon>Glomeromycetes</taxon>
        <taxon>Diversisporales</taxon>
        <taxon>Diversisporaceae</taxon>
        <taxon>Diversispora</taxon>
    </lineage>
</organism>